<organism evidence="4 5">
    <name type="scientific">Turicimonas muris</name>
    <dbReference type="NCBI Taxonomy" id="1796652"/>
    <lineage>
        <taxon>Bacteria</taxon>
        <taxon>Pseudomonadati</taxon>
        <taxon>Pseudomonadota</taxon>
        <taxon>Betaproteobacteria</taxon>
        <taxon>Burkholderiales</taxon>
        <taxon>Sutterellaceae</taxon>
        <taxon>Turicimonas</taxon>
    </lineage>
</organism>
<dbReference type="InterPro" id="IPR036956">
    <property type="entry name" value="Impact_N_sf"/>
</dbReference>
<dbReference type="Pfam" id="PF01205">
    <property type="entry name" value="Impact_N"/>
    <property type="match status" value="1"/>
</dbReference>
<dbReference type="Proteomes" id="UP000214610">
    <property type="component" value="Unassembled WGS sequence"/>
</dbReference>
<dbReference type="RefSeq" id="WP_066590796.1">
    <property type="nucleotide sequence ID" value="NZ_CAJTBZ010000038.1"/>
</dbReference>
<keyword evidence="5" id="KW-1185">Reference proteome</keyword>
<dbReference type="InterPro" id="IPR035647">
    <property type="entry name" value="EFG_III/V"/>
</dbReference>
<dbReference type="InterPro" id="IPR023582">
    <property type="entry name" value="Impact"/>
</dbReference>
<dbReference type="InterPro" id="IPR015269">
    <property type="entry name" value="UPF0029_Impact_C"/>
</dbReference>
<comment type="caution">
    <text evidence="4">The sequence shown here is derived from an EMBL/GenBank/DDBJ whole genome shotgun (WGS) entry which is preliminary data.</text>
</comment>
<dbReference type="PANTHER" id="PTHR16301:SF20">
    <property type="entry name" value="IMPACT FAMILY MEMBER YIGZ"/>
    <property type="match status" value="1"/>
</dbReference>
<evidence type="ECO:0000259" key="2">
    <source>
        <dbReference type="Pfam" id="PF01205"/>
    </source>
</evidence>
<dbReference type="InterPro" id="IPR020568">
    <property type="entry name" value="Ribosomal_Su5_D2-typ_SF"/>
</dbReference>
<feature type="domain" description="Impact N-terminal" evidence="2">
    <location>
        <begin position="24"/>
        <end position="131"/>
    </location>
</feature>
<sequence>MTADTYRVPDLAPGTFHRTEQIIKKSRFITSVAHTKTPEEAKQFIEKIRQEFADATHNCWAFNASAAGSTTQIGASDDGEPHGTAGKPMLTVLVHCEIGELTAVVTRYFGGTLLGTGGLVKAYQSSVRQALETLPTCEKVIVRSLKVTVEHKFLALILRALPGFRGTIKCQEFGMDVMLEIEMPEQEIEKFSSMLNNMTSGAVLIELQEEPTAD</sequence>
<dbReference type="PANTHER" id="PTHR16301">
    <property type="entry name" value="IMPACT-RELATED"/>
    <property type="match status" value="1"/>
</dbReference>
<dbReference type="InterPro" id="IPR015796">
    <property type="entry name" value="Impact_YigZ-like"/>
</dbReference>
<name>A0A227KS90_9BURK</name>
<dbReference type="EMBL" id="NHMP01000001">
    <property type="protein sequence ID" value="OXE50895.1"/>
    <property type="molecule type" value="Genomic_DNA"/>
</dbReference>
<evidence type="ECO:0000256" key="1">
    <source>
        <dbReference type="ARBA" id="ARBA00007665"/>
    </source>
</evidence>
<dbReference type="InterPro" id="IPR001498">
    <property type="entry name" value="Impact_N"/>
</dbReference>
<dbReference type="GO" id="GO:0005737">
    <property type="term" value="C:cytoplasm"/>
    <property type="evidence" value="ECO:0007669"/>
    <property type="project" value="TreeGrafter"/>
</dbReference>
<protein>
    <submittedName>
        <fullName evidence="4">YigZ family protein</fullName>
    </submittedName>
</protein>
<evidence type="ECO:0000313" key="5">
    <source>
        <dbReference type="Proteomes" id="UP000214610"/>
    </source>
</evidence>
<comment type="similarity">
    <text evidence="1">Belongs to the IMPACT family.</text>
</comment>
<dbReference type="SUPFAM" id="SSF54980">
    <property type="entry name" value="EF-G C-terminal domain-like"/>
    <property type="match status" value="1"/>
</dbReference>
<dbReference type="GeneID" id="78363084"/>
<dbReference type="NCBIfam" id="TIGR00257">
    <property type="entry name" value="IMPACT_YIGZ"/>
    <property type="match status" value="1"/>
</dbReference>
<dbReference type="GO" id="GO:0032561">
    <property type="term" value="F:guanyl ribonucleotide binding"/>
    <property type="evidence" value="ECO:0007669"/>
    <property type="project" value="UniProtKB-ARBA"/>
</dbReference>
<dbReference type="AlphaFoldDB" id="A0A227KS90"/>
<evidence type="ECO:0000313" key="4">
    <source>
        <dbReference type="EMBL" id="OXE50895.1"/>
    </source>
</evidence>
<dbReference type="Pfam" id="PF09186">
    <property type="entry name" value="DUF1949"/>
    <property type="match status" value="1"/>
</dbReference>
<dbReference type="SUPFAM" id="SSF54211">
    <property type="entry name" value="Ribosomal protein S5 domain 2-like"/>
    <property type="match status" value="1"/>
</dbReference>
<dbReference type="Gene3D" id="3.30.70.240">
    <property type="match status" value="1"/>
</dbReference>
<evidence type="ECO:0000259" key="3">
    <source>
        <dbReference type="Pfam" id="PF09186"/>
    </source>
</evidence>
<dbReference type="PROSITE" id="PS00910">
    <property type="entry name" value="UPF0029"/>
    <property type="match status" value="1"/>
</dbReference>
<accession>A0A227KS90</accession>
<feature type="domain" description="UPF0029" evidence="3">
    <location>
        <begin position="147"/>
        <end position="201"/>
    </location>
</feature>
<gene>
    <name evidence="4" type="ORF">ADH67_00915</name>
</gene>
<proteinExistence type="inferred from homology"/>
<dbReference type="GO" id="GO:0017111">
    <property type="term" value="F:ribonucleoside triphosphate phosphatase activity"/>
    <property type="evidence" value="ECO:0007669"/>
    <property type="project" value="UniProtKB-ARBA"/>
</dbReference>
<dbReference type="InterPro" id="IPR020569">
    <property type="entry name" value="UPF0029_Impact_CS"/>
</dbReference>
<dbReference type="GO" id="GO:0006446">
    <property type="term" value="P:regulation of translational initiation"/>
    <property type="evidence" value="ECO:0007669"/>
    <property type="project" value="TreeGrafter"/>
</dbReference>
<reference evidence="5" key="1">
    <citation type="submission" date="2017-05" db="EMBL/GenBank/DDBJ databases">
        <title>Improved OligoMM genomes.</title>
        <authorList>
            <person name="Garzetti D."/>
        </authorList>
    </citation>
    <scope>NUCLEOTIDE SEQUENCE [LARGE SCALE GENOMIC DNA]</scope>
    <source>
        <strain evidence="5">YL45</strain>
    </source>
</reference>
<dbReference type="Gene3D" id="3.30.230.30">
    <property type="entry name" value="Impact, N-terminal domain"/>
    <property type="match status" value="1"/>
</dbReference>